<comment type="caution">
    <text evidence="4">The sequence shown here is derived from an EMBL/GenBank/DDBJ whole genome shotgun (WGS) entry which is preliminary data.</text>
</comment>
<feature type="signal peptide" evidence="3">
    <location>
        <begin position="1"/>
        <end position="20"/>
    </location>
</feature>
<keyword evidence="5" id="KW-1185">Reference proteome</keyword>
<evidence type="ECO:0000256" key="3">
    <source>
        <dbReference type="SAM" id="SignalP"/>
    </source>
</evidence>
<dbReference type="OrthoDB" id="2556142at2759"/>
<accession>A0A5C3FKT5</accession>
<keyword evidence="2" id="KW-0472">Membrane</keyword>
<keyword evidence="2" id="KW-1133">Transmembrane helix</keyword>
<sequence length="190" mass="18809">MKVFASFLLLVLAAIVAVQASPQPSPQPTAAPKVEKRQASFDPYNLSQYTNPGALASLSGYLASQYGALSGMSLDPSYSSFIASQESQAYSYLSIASSIAANGGASNSDLGSLLGSLTATMTGSTNGQGNTGANSGQNNGQGNSGSAAGASATTSKAANAAIGTTTQLPVYLTGMVACTFVAALAGAFVL</sequence>
<proteinExistence type="predicted"/>
<evidence type="ECO:0000256" key="1">
    <source>
        <dbReference type="SAM" id="MobiDB-lite"/>
    </source>
</evidence>
<dbReference type="Proteomes" id="UP000325008">
    <property type="component" value="Unassembled WGS sequence"/>
</dbReference>
<dbReference type="RefSeq" id="XP_014658219.1">
    <property type="nucleotide sequence ID" value="XM_014802733.1"/>
</dbReference>
<name>A0A5C3FKT5_PSEA2</name>
<evidence type="ECO:0000313" key="4">
    <source>
        <dbReference type="EMBL" id="SPO44161.1"/>
    </source>
</evidence>
<protein>
    <submittedName>
        <fullName evidence="4">Uncharacterized protein</fullName>
    </submittedName>
</protein>
<reference evidence="4" key="1">
    <citation type="submission" date="2018-03" db="EMBL/GenBank/DDBJ databases">
        <authorList>
            <person name="Guldener U."/>
        </authorList>
    </citation>
    <scope>NUCLEOTIDE SEQUENCE [LARGE SCALE GENOMIC DNA]</scope>
    <source>
        <strain evidence="4">ATCC34888</strain>
    </source>
</reference>
<dbReference type="EMBL" id="OOIQ01000003">
    <property type="protein sequence ID" value="SPO44161.1"/>
    <property type="molecule type" value="Genomic_DNA"/>
</dbReference>
<feature type="chain" id="PRO_5022732923" evidence="3">
    <location>
        <begin position="21"/>
        <end position="190"/>
    </location>
</feature>
<dbReference type="AlphaFoldDB" id="A0A5C3FKT5"/>
<feature type="region of interest" description="Disordered" evidence="1">
    <location>
        <begin position="124"/>
        <end position="149"/>
    </location>
</feature>
<evidence type="ECO:0000313" key="5">
    <source>
        <dbReference type="Proteomes" id="UP000325008"/>
    </source>
</evidence>
<feature type="transmembrane region" description="Helical" evidence="2">
    <location>
        <begin position="168"/>
        <end position="189"/>
    </location>
</feature>
<keyword evidence="3" id="KW-0732">Signal</keyword>
<organism evidence="4 5">
    <name type="scientific">Pseudozyma antarctica</name>
    <name type="common">Yeast</name>
    <name type="synonym">Candida antarctica</name>
    <dbReference type="NCBI Taxonomy" id="84753"/>
    <lineage>
        <taxon>Eukaryota</taxon>
        <taxon>Fungi</taxon>
        <taxon>Dikarya</taxon>
        <taxon>Basidiomycota</taxon>
        <taxon>Ustilaginomycotina</taxon>
        <taxon>Ustilaginomycetes</taxon>
        <taxon>Ustilaginales</taxon>
        <taxon>Ustilaginaceae</taxon>
        <taxon>Moesziomyces</taxon>
    </lineage>
</organism>
<gene>
    <name evidence="4" type="ORF">PSANT_01846</name>
</gene>
<evidence type="ECO:0000256" key="2">
    <source>
        <dbReference type="SAM" id="Phobius"/>
    </source>
</evidence>
<keyword evidence="2" id="KW-0812">Transmembrane</keyword>